<dbReference type="PANTHER" id="PTHR43968:SF6">
    <property type="entry name" value="GLUTATHIONE S-TRANSFERASE OMEGA"/>
    <property type="match status" value="1"/>
</dbReference>
<organism evidence="2 3">
    <name type="scientific">Stappia sediminis</name>
    <dbReference type="NCBI Taxonomy" id="2692190"/>
    <lineage>
        <taxon>Bacteria</taxon>
        <taxon>Pseudomonadati</taxon>
        <taxon>Pseudomonadota</taxon>
        <taxon>Alphaproteobacteria</taxon>
        <taxon>Hyphomicrobiales</taxon>
        <taxon>Stappiaceae</taxon>
        <taxon>Stappia</taxon>
    </lineage>
</organism>
<dbReference type="GO" id="GO:0005737">
    <property type="term" value="C:cytoplasm"/>
    <property type="evidence" value="ECO:0007669"/>
    <property type="project" value="TreeGrafter"/>
</dbReference>
<dbReference type="SUPFAM" id="SSF52833">
    <property type="entry name" value="Thioredoxin-like"/>
    <property type="match status" value="1"/>
</dbReference>
<dbReference type="GO" id="GO:0006749">
    <property type="term" value="P:glutathione metabolic process"/>
    <property type="evidence" value="ECO:0007669"/>
    <property type="project" value="TreeGrafter"/>
</dbReference>
<keyword evidence="2" id="KW-0808">Transferase</keyword>
<sequence>MKPILYDLCGANPEQRFSPYCWRTVYALAHKGIEVEVRPTPFTKIKDIAPEAGKTVPILVDGDKTICDSTAIAAYLEDAYPDRPSLFGGEGGRAASHFFESYVISMMPIFASLVVKDVHDVLAPDDQAYFRTTREQRFGKSLEEVQAGRENRLGDLAKALKPLELMLASQPFVGGESPLYGDYVIFAALQWGRVVSDIDLLEAGTPVHAWFERLLDMYDGLGRKVATGQAAAAA</sequence>
<evidence type="ECO:0000313" key="3">
    <source>
        <dbReference type="Proteomes" id="UP000433101"/>
    </source>
</evidence>
<dbReference type="Proteomes" id="UP000433101">
    <property type="component" value="Unassembled WGS sequence"/>
</dbReference>
<gene>
    <name evidence="2" type="ORF">GR183_06185</name>
</gene>
<dbReference type="PROSITE" id="PS50404">
    <property type="entry name" value="GST_NTER"/>
    <property type="match status" value="1"/>
</dbReference>
<dbReference type="GO" id="GO:0045174">
    <property type="term" value="F:glutathione dehydrogenase (ascorbate) activity"/>
    <property type="evidence" value="ECO:0007669"/>
    <property type="project" value="TreeGrafter"/>
</dbReference>
<evidence type="ECO:0000259" key="1">
    <source>
        <dbReference type="PROSITE" id="PS50404"/>
    </source>
</evidence>
<reference evidence="2 3" key="1">
    <citation type="submission" date="2019-12" db="EMBL/GenBank/DDBJ databases">
        <authorList>
            <person name="Li M."/>
        </authorList>
    </citation>
    <scope>NUCLEOTIDE SEQUENCE [LARGE SCALE GENOMIC DNA]</scope>
    <source>
        <strain evidence="2 3">GBMRC 2046</strain>
    </source>
</reference>
<feature type="domain" description="GST N-terminal" evidence="1">
    <location>
        <begin position="8"/>
        <end position="84"/>
    </location>
</feature>
<keyword evidence="3" id="KW-1185">Reference proteome</keyword>
<dbReference type="AlphaFoldDB" id="A0A7X3S774"/>
<dbReference type="PANTHER" id="PTHR43968">
    <property type="match status" value="1"/>
</dbReference>
<comment type="caution">
    <text evidence="2">The sequence shown here is derived from an EMBL/GenBank/DDBJ whole genome shotgun (WGS) entry which is preliminary data.</text>
</comment>
<dbReference type="EMBL" id="WUMV01000002">
    <property type="protein sequence ID" value="MXN64487.1"/>
    <property type="molecule type" value="Genomic_DNA"/>
</dbReference>
<proteinExistence type="predicted"/>
<dbReference type="Pfam" id="PF13417">
    <property type="entry name" value="GST_N_3"/>
    <property type="match status" value="1"/>
</dbReference>
<dbReference type="Pfam" id="PF22041">
    <property type="entry name" value="GST_C_7"/>
    <property type="match status" value="1"/>
</dbReference>
<evidence type="ECO:0000313" key="2">
    <source>
        <dbReference type="EMBL" id="MXN64487.1"/>
    </source>
</evidence>
<dbReference type="InterPro" id="IPR050983">
    <property type="entry name" value="GST_Omega/HSP26"/>
</dbReference>
<dbReference type="InterPro" id="IPR036282">
    <property type="entry name" value="Glutathione-S-Trfase_C_sf"/>
</dbReference>
<dbReference type="SFLD" id="SFLDS00019">
    <property type="entry name" value="Glutathione_Transferase_(cytos"/>
    <property type="match status" value="1"/>
</dbReference>
<dbReference type="SUPFAM" id="SSF47616">
    <property type="entry name" value="GST C-terminal domain-like"/>
    <property type="match status" value="1"/>
</dbReference>
<dbReference type="InterPro" id="IPR054416">
    <property type="entry name" value="GST_UstS-like_C"/>
</dbReference>
<dbReference type="GO" id="GO:0004364">
    <property type="term" value="F:glutathione transferase activity"/>
    <property type="evidence" value="ECO:0007669"/>
    <property type="project" value="TreeGrafter"/>
</dbReference>
<accession>A0A7X3S774</accession>
<dbReference type="InterPro" id="IPR040079">
    <property type="entry name" value="Glutathione_S-Trfase"/>
</dbReference>
<dbReference type="InterPro" id="IPR004045">
    <property type="entry name" value="Glutathione_S-Trfase_N"/>
</dbReference>
<dbReference type="Gene3D" id="1.20.1050.10">
    <property type="match status" value="1"/>
</dbReference>
<protein>
    <submittedName>
        <fullName evidence="2">Glutathione S-transferase family protein</fullName>
    </submittedName>
</protein>
<dbReference type="Gene3D" id="3.40.30.10">
    <property type="entry name" value="Glutaredoxin"/>
    <property type="match status" value="1"/>
</dbReference>
<dbReference type="InterPro" id="IPR036249">
    <property type="entry name" value="Thioredoxin-like_sf"/>
</dbReference>
<name>A0A7X3S774_9HYPH</name>
<dbReference type="RefSeq" id="WP_160774702.1">
    <property type="nucleotide sequence ID" value="NZ_WUMV01000002.1"/>
</dbReference>